<feature type="domain" description="Phosphoribosyltransferase" evidence="1">
    <location>
        <begin position="11"/>
        <end position="158"/>
    </location>
</feature>
<gene>
    <name evidence="2" type="ORF">FHP08_01315</name>
</gene>
<dbReference type="Proteomes" id="UP000321548">
    <property type="component" value="Unassembled WGS sequence"/>
</dbReference>
<dbReference type="AlphaFoldDB" id="A0A5C8P5A7"/>
<organism evidence="2 3">
    <name type="scientific">Zeimonas arvi</name>
    <dbReference type="NCBI Taxonomy" id="2498847"/>
    <lineage>
        <taxon>Bacteria</taxon>
        <taxon>Pseudomonadati</taxon>
        <taxon>Pseudomonadota</taxon>
        <taxon>Betaproteobacteria</taxon>
        <taxon>Burkholderiales</taxon>
        <taxon>Burkholderiaceae</taxon>
        <taxon>Zeimonas</taxon>
    </lineage>
</organism>
<dbReference type="Pfam" id="PF00156">
    <property type="entry name" value="Pribosyltran"/>
    <property type="match status" value="1"/>
</dbReference>
<sequence length="190" mass="21404">MQRMAEGAFYRTDELEAVVARMARDAHRLVEDPAGLVVVGILRRGAPLADRLCAHLRALWRVDRIARLDLDIKRYADDLTLLFPETRLRERESGEQSDVVGRTVLLVDDVLYEGHSMLRAVEWLATRRPAAIRTAVLVDRACARLPIRADVVGITLEVAPLQIVDAHVPPYEPEFELHILRREAGDVQGS</sequence>
<dbReference type="InterPro" id="IPR029057">
    <property type="entry name" value="PRTase-like"/>
</dbReference>
<evidence type="ECO:0000313" key="3">
    <source>
        <dbReference type="Proteomes" id="UP000321548"/>
    </source>
</evidence>
<accession>A0A5C8P5A7</accession>
<dbReference type="PANTHER" id="PTHR11608">
    <property type="entry name" value="BIFUNCTIONAL PROTEIN PYRR"/>
    <property type="match status" value="1"/>
</dbReference>
<proteinExistence type="predicted"/>
<dbReference type="CDD" id="cd06223">
    <property type="entry name" value="PRTases_typeI"/>
    <property type="match status" value="1"/>
</dbReference>
<dbReference type="InterPro" id="IPR000836">
    <property type="entry name" value="PRTase_dom"/>
</dbReference>
<keyword evidence="2" id="KW-0328">Glycosyltransferase</keyword>
<dbReference type="Gene3D" id="3.40.50.2020">
    <property type="match status" value="1"/>
</dbReference>
<comment type="caution">
    <text evidence="2">The sequence shown here is derived from an EMBL/GenBank/DDBJ whole genome shotgun (WGS) entry which is preliminary data.</text>
</comment>
<name>A0A5C8P5A7_9BURK</name>
<dbReference type="EMBL" id="VDUY01000001">
    <property type="protein sequence ID" value="TXL68357.1"/>
    <property type="molecule type" value="Genomic_DNA"/>
</dbReference>
<keyword evidence="3" id="KW-1185">Reference proteome</keyword>
<evidence type="ECO:0000259" key="1">
    <source>
        <dbReference type="Pfam" id="PF00156"/>
    </source>
</evidence>
<dbReference type="GO" id="GO:0016757">
    <property type="term" value="F:glycosyltransferase activity"/>
    <property type="evidence" value="ECO:0007669"/>
    <property type="project" value="UniProtKB-KW"/>
</dbReference>
<dbReference type="InterPro" id="IPR050137">
    <property type="entry name" value="PyrR_bifunctional"/>
</dbReference>
<keyword evidence="2" id="KW-0808">Transferase</keyword>
<protein>
    <submittedName>
        <fullName evidence="2">Phosphoribosyltransferase</fullName>
    </submittedName>
</protein>
<dbReference type="SUPFAM" id="SSF53271">
    <property type="entry name" value="PRTase-like"/>
    <property type="match status" value="1"/>
</dbReference>
<dbReference type="OrthoDB" id="8560416at2"/>
<evidence type="ECO:0000313" key="2">
    <source>
        <dbReference type="EMBL" id="TXL68357.1"/>
    </source>
</evidence>
<reference evidence="2 3" key="1">
    <citation type="submission" date="2019-06" db="EMBL/GenBank/DDBJ databases">
        <title>Quisquiliibacterium sp. nov., isolated from a maize field.</title>
        <authorList>
            <person name="Lin S.-Y."/>
            <person name="Tsai C.-F."/>
            <person name="Young C.-C."/>
        </authorList>
    </citation>
    <scope>NUCLEOTIDE SEQUENCE [LARGE SCALE GENOMIC DNA]</scope>
    <source>
        <strain evidence="2 3">CC-CFT501</strain>
    </source>
</reference>
<dbReference type="PANTHER" id="PTHR11608:SF0">
    <property type="entry name" value="BIFUNCTIONAL PROTEIN PYRR"/>
    <property type="match status" value="1"/>
</dbReference>